<dbReference type="InterPro" id="IPR011713">
    <property type="entry name" value="Leu-rich_rpt_3"/>
</dbReference>
<evidence type="ECO:0000256" key="2">
    <source>
        <dbReference type="ARBA" id="ARBA00022614"/>
    </source>
</evidence>
<dbReference type="InterPro" id="IPR032675">
    <property type="entry name" value="LRR_dom_sf"/>
</dbReference>
<dbReference type="InterPro" id="IPR044974">
    <property type="entry name" value="Disease_R_plants"/>
</dbReference>
<feature type="compositionally biased region" description="Low complexity" evidence="8">
    <location>
        <begin position="1199"/>
        <end position="1212"/>
    </location>
</feature>
<evidence type="ECO:0000256" key="6">
    <source>
        <dbReference type="ARBA" id="ARBA00023027"/>
    </source>
</evidence>
<evidence type="ECO:0000256" key="8">
    <source>
        <dbReference type="SAM" id="MobiDB-lite"/>
    </source>
</evidence>
<dbReference type="PRINTS" id="PR00364">
    <property type="entry name" value="DISEASERSIST"/>
</dbReference>
<gene>
    <name evidence="10" type="primary">TorTNL12</name>
    <name evidence="10" type="ORF">TorRG33x02_343080</name>
</gene>
<dbReference type="Proteomes" id="UP000237000">
    <property type="component" value="Unassembled WGS sequence"/>
</dbReference>
<dbReference type="Gene3D" id="3.80.10.10">
    <property type="entry name" value="Ribonuclease Inhibitor"/>
    <property type="match status" value="3"/>
</dbReference>
<dbReference type="InterPro" id="IPR000157">
    <property type="entry name" value="TIR_dom"/>
</dbReference>
<dbReference type="SUPFAM" id="SSF52200">
    <property type="entry name" value="Toll/Interleukin receptor TIR domain"/>
    <property type="match status" value="1"/>
</dbReference>
<dbReference type="PROSITE" id="PS50104">
    <property type="entry name" value="TIR"/>
    <property type="match status" value="1"/>
</dbReference>
<dbReference type="GO" id="GO:0061809">
    <property type="term" value="F:NAD+ nucleosidase activity, cyclic ADP-ribose generating"/>
    <property type="evidence" value="ECO:0007669"/>
    <property type="project" value="UniProtKB-EC"/>
</dbReference>
<evidence type="ECO:0000256" key="5">
    <source>
        <dbReference type="ARBA" id="ARBA00022821"/>
    </source>
</evidence>
<keyword evidence="4" id="KW-0378">Hydrolase</keyword>
<evidence type="ECO:0000256" key="7">
    <source>
        <dbReference type="ARBA" id="ARBA00047304"/>
    </source>
</evidence>
<dbReference type="InterPro" id="IPR058546">
    <property type="entry name" value="RPS4B/Roq1-like_LRR"/>
</dbReference>
<proteinExistence type="predicted"/>
<dbReference type="Gene3D" id="3.40.50.10140">
    <property type="entry name" value="Toll/interleukin-1 receptor homology (TIR) domain"/>
    <property type="match status" value="1"/>
</dbReference>
<evidence type="ECO:0000256" key="4">
    <source>
        <dbReference type="ARBA" id="ARBA00022801"/>
    </source>
</evidence>
<keyword evidence="5" id="KW-0611">Plant defense</keyword>
<dbReference type="InParanoid" id="A0A2P5AS06"/>
<dbReference type="InterPro" id="IPR002182">
    <property type="entry name" value="NB-ARC"/>
</dbReference>
<dbReference type="Pfam" id="PF01582">
    <property type="entry name" value="TIR"/>
    <property type="match status" value="1"/>
</dbReference>
<keyword evidence="6" id="KW-0520">NAD</keyword>
<dbReference type="InterPro" id="IPR027417">
    <property type="entry name" value="P-loop_NTPase"/>
</dbReference>
<keyword evidence="2" id="KW-0433">Leucine-rich repeat</keyword>
<evidence type="ECO:0000313" key="10">
    <source>
        <dbReference type="EMBL" id="PON39317.1"/>
    </source>
</evidence>
<dbReference type="Gene3D" id="1.10.8.430">
    <property type="entry name" value="Helical domain of apoptotic protease-activating factors"/>
    <property type="match status" value="1"/>
</dbReference>
<dbReference type="Pfam" id="PF00931">
    <property type="entry name" value="NB-ARC"/>
    <property type="match status" value="1"/>
</dbReference>
<dbReference type="FunFam" id="3.80.10.10:FF:000386">
    <property type="entry name" value="Disease resistance protein RPS4"/>
    <property type="match status" value="1"/>
</dbReference>
<organism evidence="10 11">
    <name type="scientific">Trema orientale</name>
    <name type="common">Charcoal tree</name>
    <name type="synonym">Celtis orientalis</name>
    <dbReference type="NCBI Taxonomy" id="63057"/>
    <lineage>
        <taxon>Eukaryota</taxon>
        <taxon>Viridiplantae</taxon>
        <taxon>Streptophyta</taxon>
        <taxon>Embryophyta</taxon>
        <taxon>Tracheophyta</taxon>
        <taxon>Spermatophyta</taxon>
        <taxon>Magnoliopsida</taxon>
        <taxon>eudicotyledons</taxon>
        <taxon>Gunneridae</taxon>
        <taxon>Pentapetalae</taxon>
        <taxon>rosids</taxon>
        <taxon>fabids</taxon>
        <taxon>Rosales</taxon>
        <taxon>Cannabaceae</taxon>
        <taxon>Trema</taxon>
    </lineage>
</organism>
<dbReference type="InterPro" id="IPR042197">
    <property type="entry name" value="Apaf_helical"/>
</dbReference>
<dbReference type="Pfam" id="PF23286">
    <property type="entry name" value="LRR_13"/>
    <property type="match status" value="1"/>
</dbReference>
<dbReference type="SUPFAM" id="SSF52058">
    <property type="entry name" value="L domain-like"/>
    <property type="match status" value="2"/>
</dbReference>
<dbReference type="STRING" id="63057.A0A2P5AS06"/>
<protein>
    <recommendedName>
        <fullName evidence="1">ADP-ribosyl cyclase/cyclic ADP-ribose hydrolase</fullName>
        <ecNumber evidence="1">3.2.2.6</ecNumber>
    </recommendedName>
</protein>
<keyword evidence="11" id="KW-1185">Reference proteome</keyword>
<dbReference type="FunFam" id="3.40.50.10140:FF:000007">
    <property type="entry name" value="Disease resistance protein (TIR-NBS-LRR class)"/>
    <property type="match status" value="1"/>
</dbReference>
<dbReference type="Pfam" id="PF20160">
    <property type="entry name" value="C-JID"/>
    <property type="match status" value="1"/>
</dbReference>
<dbReference type="EC" id="3.2.2.6" evidence="1"/>
<accession>A0A2P5AS06</accession>
<dbReference type="InterPro" id="IPR035897">
    <property type="entry name" value="Toll_tir_struct_dom_sf"/>
</dbReference>
<sequence length="1225" mass="138507">MASCSVPSLKKYDVFLSFRGVDTRDTFTSHLYAALCRKKIETYIDDRLERGDEISPALMEAIEESDVSIVIFSENYASSSWCLDELVHILYCRENNKQVVIPVFYDIDPSHVRKQKGSYAVAFTELEERFEDRMDKVLEWKAALNVAANLSGFDSRVTRPDAKLVENIVEDILKKLNHLSSSDDLKGLVGIEKHIERIESLLCIDSLEIRTIVIWGMGGIGKTTLAGAMYNRISSQFDGCSFLANVREETERHGLISLRNKLLAELLDEKSLNIRTPSLGSSFVTKRLRSKKFLVVLDDVNSPSQLKCLVGEHGQFGAGSRIIVTTRDMQVLRKGANEIYKLEGLDFDEAFQLFSVNAFEEDSPPEYYLELSKRVVKYANGVPLALVVLGSHLLGRSKEAWESAMAKLTQIPHGEIQNVLKISYDGLELDQKEIFLDIACFYKGKSVKFVERLLDGCGFSAKIEIDTFIKKSLIVIKNKKIWMHDLLENMGREIVRQESTDVPGNRSRLWIAKDVYDVLRTNSGTEAIKGIFLNMSEIEEVQMSPMAFTKMQKLRLLKIYTSESVDNCKLHLGEGLQSLPYSLRYVHWHGYPLKSVPPNFNPENLVELNMPYSKLDKLWNGVQHLACLRKISLSYSRQLTEIPDLSKARNLQYVNLQSCTCLPEVPSYFQNLDKLTTLNLTGCQRLKNIPELKGDMEYLHLSQTMVEELPSSIGCLDKLVSLTLDDCEGLKNLPSSTCMLKSLQYLILSGCSSFNKFPELPNNIRELNLSDTLIDLIPSSIEGLVHLRKLSLEDCTMLECLPPSIYKLKSLEYLSLSGCSSLETFPEISEPMERLELLNLTGTAIKELPSLIDNLIALQILYLHYCEDLEKLPSLSGGLCSLSILELSYCNLLELPDQLGCLSSLQRLDISGNAFHRIPTCKQLSKLNYLKIGNCKSLQFLPELPSSLEFLDAHGCTSLEVVSSSGPALKQGWDQFQVSKEQLIFFNCVKLDENARINIMTDSHIRILRMATILAWSGDGYPHDYSISVCCPGNEIQKWFSYRSAGPSINIKLPPHWHNSDFLGFALCVVAALEDYRSAGDLSFQCHSYFKTHDGENRELESHLRGWGWYNEDDKTRTVNSDYMFLWYDYRIKCCATEDAFTEVSFDFHPIDALRRPINSCKVKKCGIRLLYVQDAFSLFNEDVGEPESEGGNKTRGYCGESQSIGSGSSSCSKEKEEELHAKQI</sequence>
<feature type="region of interest" description="Disordered" evidence="8">
    <location>
        <begin position="1184"/>
        <end position="1225"/>
    </location>
</feature>
<dbReference type="AlphaFoldDB" id="A0A2P5AS06"/>
<dbReference type="FunFam" id="1.10.8.430:FF:000002">
    <property type="entry name" value="Disease resistance protein (TIR-NBS-LRR class)"/>
    <property type="match status" value="1"/>
</dbReference>
<comment type="caution">
    <text evidence="10">The sequence shown here is derived from an EMBL/GenBank/DDBJ whole genome shotgun (WGS) entry which is preliminary data.</text>
</comment>
<comment type="catalytic activity">
    <reaction evidence="7">
        <text>NAD(+) + H2O = ADP-D-ribose + nicotinamide + H(+)</text>
        <dbReference type="Rhea" id="RHEA:16301"/>
        <dbReference type="ChEBI" id="CHEBI:15377"/>
        <dbReference type="ChEBI" id="CHEBI:15378"/>
        <dbReference type="ChEBI" id="CHEBI:17154"/>
        <dbReference type="ChEBI" id="CHEBI:57540"/>
        <dbReference type="ChEBI" id="CHEBI:57967"/>
        <dbReference type="EC" id="3.2.2.6"/>
    </reaction>
    <physiologicalReaction direction="left-to-right" evidence="7">
        <dbReference type="Rhea" id="RHEA:16302"/>
    </physiologicalReaction>
</comment>
<dbReference type="GO" id="GO:0007165">
    <property type="term" value="P:signal transduction"/>
    <property type="evidence" value="ECO:0007669"/>
    <property type="project" value="InterPro"/>
</dbReference>
<evidence type="ECO:0000313" key="11">
    <source>
        <dbReference type="Proteomes" id="UP000237000"/>
    </source>
</evidence>
<dbReference type="OrthoDB" id="1936883at2759"/>
<evidence type="ECO:0000259" key="9">
    <source>
        <dbReference type="PROSITE" id="PS50104"/>
    </source>
</evidence>
<dbReference type="InterPro" id="IPR058192">
    <property type="entry name" value="WHD_ROQ1-like"/>
</dbReference>
<evidence type="ECO:0000256" key="1">
    <source>
        <dbReference type="ARBA" id="ARBA00011982"/>
    </source>
</evidence>
<name>A0A2P5AS06_TREOI</name>
<feature type="compositionally biased region" description="Basic and acidic residues" evidence="8">
    <location>
        <begin position="1213"/>
        <end position="1225"/>
    </location>
</feature>
<dbReference type="GO" id="GO:0006952">
    <property type="term" value="P:defense response"/>
    <property type="evidence" value="ECO:0007669"/>
    <property type="project" value="InterPro"/>
</dbReference>
<dbReference type="InterPro" id="IPR045344">
    <property type="entry name" value="C-JID"/>
</dbReference>
<dbReference type="EMBL" id="JXTC01000722">
    <property type="protein sequence ID" value="PON39317.1"/>
    <property type="molecule type" value="Genomic_DNA"/>
</dbReference>
<dbReference type="FunCoup" id="A0A2P5AS06">
    <property type="interactions" value="108"/>
</dbReference>
<dbReference type="Pfam" id="PF23282">
    <property type="entry name" value="WHD_ROQ1"/>
    <property type="match status" value="1"/>
</dbReference>
<evidence type="ECO:0000256" key="3">
    <source>
        <dbReference type="ARBA" id="ARBA00022737"/>
    </source>
</evidence>
<dbReference type="PANTHER" id="PTHR11017:SF479">
    <property type="entry name" value="DISEASE RESISTANCE PROTEIN (TIR-NBS-LRR CLASS) FAMILY"/>
    <property type="match status" value="1"/>
</dbReference>
<dbReference type="SMART" id="SM00369">
    <property type="entry name" value="LRR_TYP"/>
    <property type="match status" value="5"/>
</dbReference>
<dbReference type="InterPro" id="IPR003591">
    <property type="entry name" value="Leu-rich_rpt_typical-subtyp"/>
</dbReference>
<dbReference type="Pfam" id="PF07725">
    <property type="entry name" value="LRR_3"/>
    <property type="match status" value="1"/>
</dbReference>
<dbReference type="Gene3D" id="3.40.50.300">
    <property type="entry name" value="P-loop containing nucleotide triphosphate hydrolases"/>
    <property type="match status" value="1"/>
</dbReference>
<dbReference type="SMART" id="SM00255">
    <property type="entry name" value="TIR"/>
    <property type="match status" value="1"/>
</dbReference>
<dbReference type="GO" id="GO:0043531">
    <property type="term" value="F:ADP binding"/>
    <property type="evidence" value="ECO:0007669"/>
    <property type="project" value="InterPro"/>
</dbReference>
<feature type="domain" description="TIR" evidence="9">
    <location>
        <begin position="10"/>
        <end position="176"/>
    </location>
</feature>
<keyword evidence="3" id="KW-0677">Repeat</keyword>
<reference evidence="11" key="1">
    <citation type="submission" date="2016-06" db="EMBL/GenBank/DDBJ databases">
        <title>Parallel loss of symbiosis genes in relatives of nitrogen-fixing non-legume Parasponia.</title>
        <authorList>
            <person name="Van Velzen R."/>
            <person name="Holmer R."/>
            <person name="Bu F."/>
            <person name="Rutten L."/>
            <person name="Van Zeijl A."/>
            <person name="Liu W."/>
            <person name="Santuari L."/>
            <person name="Cao Q."/>
            <person name="Sharma T."/>
            <person name="Shen D."/>
            <person name="Roswanjaya Y."/>
            <person name="Wardhani T."/>
            <person name="Kalhor M.S."/>
            <person name="Jansen J."/>
            <person name="Van den Hoogen J."/>
            <person name="Gungor B."/>
            <person name="Hartog M."/>
            <person name="Hontelez J."/>
            <person name="Verver J."/>
            <person name="Yang W.-C."/>
            <person name="Schijlen E."/>
            <person name="Repin R."/>
            <person name="Schilthuizen M."/>
            <person name="Schranz E."/>
            <person name="Heidstra R."/>
            <person name="Miyata K."/>
            <person name="Fedorova E."/>
            <person name="Kohlen W."/>
            <person name="Bisseling T."/>
            <person name="Smit S."/>
            <person name="Geurts R."/>
        </authorList>
    </citation>
    <scope>NUCLEOTIDE SEQUENCE [LARGE SCALE GENOMIC DNA]</scope>
    <source>
        <strain evidence="11">cv. RG33-2</strain>
    </source>
</reference>
<dbReference type="SUPFAM" id="SSF52540">
    <property type="entry name" value="P-loop containing nucleoside triphosphate hydrolases"/>
    <property type="match status" value="1"/>
</dbReference>
<dbReference type="PANTHER" id="PTHR11017">
    <property type="entry name" value="LEUCINE-RICH REPEAT-CONTAINING PROTEIN"/>
    <property type="match status" value="1"/>
</dbReference>